<evidence type="ECO:0000313" key="3">
    <source>
        <dbReference type="Proteomes" id="UP000292402"/>
    </source>
</evidence>
<dbReference type="Proteomes" id="UP000292402">
    <property type="component" value="Unassembled WGS sequence"/>
</dbReference>
<protein>
    <recommendedName>
        <fullName evidence="1">Heterokaryon incompatibility domain-containing protein</fullName>
    </recommendedName>
</protein>
<dbReference type="InterPro" id="IPR052895">
    <property type="entry name" value="HetReg/Transcr_Mod"/>
</dbReference>
<reference evidence="3" key="1">
    <citation type="journal article" date="2019" name="bioRxiv">
        <title>Genomics, evolutionary history and diagnostics of the Alternaria alternata species group including apple and Asian pear pathotypes.</title>
        <authorList>
            <person name="Armitage A.D."/>
            <person name="Cockerton H.M."/>
            <person name="Sreenivasaprasad S."/>
            <person name="Woodhall J.W."/>
            <person name="Lane C.R."/>
            <person name="Harrison R.J."/>
            <person name="Clarkson J.P."/>
        </authorList>
    </citation>
    <scope>NUCLEOTIDE SEQUENCE [LARGE SCALE GENOMIC DNA]</scope>
    <source>
        <strain evidence="3">FERA 1082</strain>
    </source>
</reference>
<dbReference type="PANTHER" id="PTHR24148">
    <property type="entry name" value="ANKYRIN REPEAT DOMAIN-CONTAINING PROTEIN 39 HOMOLOG-RELATED"/>
    <property type="match status" value="1"/>
</dbReference>
<gene>
    <name evidence="2" type="ORF">AA0114_g2011</name>
</gene>
<organism evidence="2 3">
    <name type="scientific">Alternaria tenuissima</name>
    <dbReference type="NCBI Taxonomy" id="119927"/>
    <lineage>
        <taxon>Eukaryota</taxon>
        <taxon>Fungi</taxon>
        <taxon>Dikarya</taxon>
        <taxon>Ascomycota</taxon>
        <taxon>Pezizomycotina</taxon>
        <taxon>Dothideomycetes</taxon>
        <taxon>Pleosporomycetidae</taxon>
        <taxon>Pleosporales</taxon>
        <taxon>Pleosporineae</taxon>
        <taxon>Pleosporaceae</taxon>
        <taxon>Alternaria</taxon>
        <taxon>Alternaria sect. Alternaria</taxon>
        <taxon>Alternaria alternata complex</taxon>
    </lineage>
</organism>
<comment type="caution">
    <text evidence="2">The sequence shown here is derived from an EMBL/GenBank/DDBJ whole genome shotgun (WGS) entry which is preliminary data.</text>
</comment>
<dbReference type="AlphaFoldDB" id="A0A4V1WP55"/>
<sequence length="203" mass="22534">MSSHITACSPAQYETLDPALKEIRVLEVAPASGDDIVECTMSPISLLDDPIPVYETISYSWGAPRAPSTIKLNGHLTSVPASSEAAIRRMRFSDRPRTLWIDAVCIDQSSVTERSEQVAFTSTVYCGGMRNLVYLGEDEGMAERGLEAVRDVITDMRTATNDFTTLAQTINSEMGVPLISKEDFIEDIDFEALEVLFNLEWFR</sequence>
<evidence type="ECO:0000259" key="1">
    <source>
        <dbReference type="Pfam" id="PF06985"/>
    </source>
</evidence>
<feature type="domain" description="Heterokaryon incompatibility" evidence="1">
    <location>
        <begin position="54"/>
        <end position="162"/>
    </location>
</feature>
<dbReference type="InterPro" id="IPR010730">
    <property type="entry name" value="HET"/>
</dbReference>
<name>A0A4V1WP55_9PLEO</name>
<dbReference type="PANTHER" id="PTHR24148:SF82">
    <property type="entry name" value="HETEROKARYON INCOMPATIBILITY DOMAIN-CONTAINING PROTEIN"/>
    <property type="match status" value="1"/>
</dbReference>
<evidence type="ECO:0000313" key="2">
    <source>
        <dbReference type="EMBL" id="RYN58354.1"/>
    </source>
</evidence>
<accession>A0A4V1WP55</accession>
<dbReference type="Pfam" id="PF06985">
    <property type="entry name" value="HET"/>
    <property type="match status" value="1"/>
</dbReference>
<dbReference type="EMBL" id="PDXA01000005">
    <property type="protein sequence ID" value="RYN58354.1"/>
    <property type="molecule type" value="Genomic_DNA"/>
</dbReference>
<proteinExistence type="predicted"/>